<name>A0ABQ2T0C0_STREZ</name>
<comment type="caution">
    <text evidence="2">The sequence shown here is derived from an EMBL/GenBank/DDBJ whole genome shotgun (WGS) entry which is preliminary data.</text>
</comment>
<reference evidence="3" key="1">
    <citation type="journal article" date="2019" name="Int. J. Syst. Evol. Microbiol.">
        <title>The Global Catalogue of Microorganisms (GCM) 10K type strain sequencing project: providing services to taxonomists for standard genome sequencing and annotation.</title>
        <authorList>
            <consortium name="The Broad Institute Genomics Platform"/>
            <consortium name="The Broad Institute Genome Sequencing Center for Infectious Disease"/>
            <person name="Wu L."/>
            <person name="Ma J."/>
        </authorList>
    </citation>
    <scope>NUCLEOTIDE SEQUENCE [LARGE SCALE GENOMIC DNA]</scope>
    <source>
        <strain evidence="3">JCM 4416</strain>
    </source>
</reference>
<organism evidence="2 3">
    <name type="scientific">Streptomyces pseudogriseolus</name>
    <name type="common">Streptomyces gancidicus</name>
    <name type="synonym">Streptomyces rubiginosus</name>
    <dbReference type="NCBI Taxonomy" id="36817"/>
    <lineage>
        <taxon>Bacteria</taxon>
        <taxon>Bacillati</taxon>
        <taxon>Actinomycetota</taxon>
        <taxon>Actinomycetes</taxon>
        <taxon>Kitasatosporales</taxon>
        <taxon>Streptomycetaceae</taxon>
        <taxon>Streptomyces</taxon>
        <taxon>Streptomyces pseudogriseolus group</taxon>
    </lineage>
</organism>
<dbReference type="Proteomes" id="UP000597853">
    <property type="component" value="Unassembled WGS sequence"/>
</dbReference>
<feature type="compositionally biased region" description="Basic and acidic residues" evidence="1">
    <location>
        <begin position="532"/>
        <end position="546"/>
    </location>
</feature>
<sequence>MSTSPIDPQNIPQFTGDLEQLGIDTMLLTADALTFRQSGSDVHTRFQGLSACYSAPEAEQLFATTAPVATKSDEFADDLEQVAAALGTYEAEVQPLVAKLRSLKQRAETFRQQIAGDDDWREDEDNVQLNNDLIHDVNATTAAFWQAEITCHNKITALVGGSTLILEDGAEKRLLKKGTTTYGFTADMLNQSQELPWGSTVEKERHGLDWLGHQLLEFGKGFVVDGVWGTIRGLGTLVGVDGWDAAGEAWKGLGKLATGLVITAVPVVGIAYWTMPEDKLPSYLRDSRNTVKEAGKALVAWDQWGDNPARAGGAVTFNVLTTVFTGGAGAAAKGGAVARTVGALGRTARLVDPMTYLGKAAKFGTVKVSDLFANLRTVNAGAYADLASGAGRVQPDGTVVRVTDDTPVIHDNVVEWPDGTRLNLDDGTVVRADGTAAPAKVELSAADRELLEGLARHDPAPVHAHAGEPGVAAATGESAAGGGAGTPRATPTGAADSTAPRTRELPPTSHRSSSGSGPESLAHGDGPSSRPEQSHVDAHPHGEAHDYGTGGQPHPDANHPGTGPGDNPDATSHGDSPVDSLRADLDAAPPPGPGDKVLAQLSEDRVTRTDGLITHVDGLSVSDYLDGLSRERGAAYRQAKEAGVFPRKQTGACVGSVIDLRTGRVVEGINGKPDDVIPSDKLHPTLASRYESIRSNPPHMDHPLGHAEVKAANALLWDRTRRGLPDGEAALAEMRASVEFPYLSDKTTGAPGRAAPYCANCNHMLQGVPSSHGRFTGYPPSDENWIP</sequence>
<evidence type="ECO:0000313" key="2">
    <source>
        <dbReference type="EMBL" id="GGS46118.1"/>
    </source>
</evidence>
<evidence type="ECO:0000256" key="1">
    <source>
        <dbReference type="SAM" id="MobiDB-lite"/>
    </source>
</evidence>
<keyword evidence="3" id="KW-1185">Reference proteome</keyword>
<dbReference type="EMBL" id="BMTX01000006">
    <property type="protein sequence ID" value="GGS46118.1"/>
    <property type="molecule type" value="Genomic_DNA"/>
</dbReference>
<accession>A0ABQ2T0C0</accession>
<feature type="compositionally biased region" description="Low complexity" evidence="1">
    <location>
        <begin position="506"/>
        <end position="520"/>
    </location>
</feature>
<protein>
    <recommendedName>
        <fullName evidence="4">YwqJ-like deaminase</fullName>
    </recommendedName>
</protein>
<proteinExistence type="predicted"/>
<feature type="region of interest" description="Disordered" evidence="1">
    <location>
        <begin position="460"/>
        <end position="598"/>
    </location>
</feature>
<gene>
    <name evidence="2" type="ORF">GCM10010285_27180</name>
</gene>
<evidence type="ECO:0008006" key="4">
    <source>
        <dbReference type="Google" id="ProtNLM"/>
    </source>
</evidence>
<evidence type="ECO:0000313" key="3">
    <source>
        <dbReference type="Proteomes" id="UP000597853"/>
    </source>
</evidence>
<feature type="compositionally biased region" description="Low complexity" evidence="1">
    <location>
        <begin position="486"/>
        <end position="495"/>
    </location>
</feature>